<dbReference type="Proteomes" id="UP001280121">
    <property type="component" value="Unassembled WGS sequence"/>
</dbReference>
<comment type="caution">
    <text evidence="1">The sequence shown here is derived from an EMBL/GenBank/DDBJ whole genome shotgun (WGS) entry which is preliminary data.</text>
</comment>
<evidence type="ECO:0000313" key="2">
    <source>
        <dbReference type="Proteomes" id="UP001280121"/>
    </source>
</evidence>
<dbReference type="InterPro" id="IPR036691">
    <property type="entry name" value="Endo/exonu/phosph_ase_sf"/>
</dbReference>
<name>A0AAD9X025_9ROSI</name>
<evidence type="ECO:0008006" key="3">
    <source>
        <dbReference type="Google" id="ProtNLM"/>
    </source>
</evidence>
<sequence>MDIPLFSGYSAVNLVTVDTLLVCGVSSSHLEEFRTSCNRRSNYAFIRFDSSEKTVKVTNLVDGMHVTDGQLVQRSRITGGITEAQVINSSCGALNEKWKMKSKLSSFDNGVIRSLGGSLLSREIGVDAVGSAGGLITMWNENLFSIKACVSYNICIIVVGELLRINKEVVFCNVCAANVENKRKKLWDFILNFQAMFIVLWCIGRDFNSVRDSSERKWGVCNMASIHNFNYFISKAQVVDLPLRGLTFTWTNHRERASWARLDRFLISLLILLWFSNLIQNGLSYSISDDNAILIEVAKED</sequence>
<dbReference type="PANTHER" id="PTHR33710">
    <property type="entry name" value="BNAC02G09200D PROTEIN"/>
    <property type="match status" value="1"/>
</dbReference>
<keyword evidence="2" id="KW-1185">Reference proteome</keyword>
<protein>
    <recommendedName>
        <fullName evidence="3">RRM domain-containing protein</fullName>
    </recommendedName>
</protein>
<proteinExistence type="predicted"/>
<dbReference type="SUPFAM" id="SSF56219">
    <property type="entry name" value="DNase I-like"/>
    <property type="match status" value="1"/>
</dbReference>
<reference evidence="1" key="1">
    <citation type="journal article" date="2023" name="Plant J.">
        <title>Genome sequences and population genomics provide insights into the demographic history, inbreeding, and mutation load of two 'living fossil' tree species of Dipteronia.</title>
        <authorList>
            <person name="Feng Y."/>
            <person name="Comes H.P."/>
            <person name="Chen J."/>
            <person name="Zhu S."/>
            <person name="Lu R."/>
            <person name="Zhang X."/>
            <person name="Li P."/>
            <person name="Qiu J."/>
            <person name="Olsen K.M."/>
            <person name="Qiu Y."/>
        </authorList>
    </citation>
    <scope>NUCLEOTIDE SEQUENCE</scope>
    <source>
        <strain evidence="1">KIB01</strain>
    </source>
</reference>
<evidence type="ECO:0000313" key="1">
    <source>
        <dbReference type="EMBL" id="KAK2650234.1"/>
    </source>
</evidence>
<dbReference type="EMBL" id="JANJYI010000005">
    <property type="protein sequence ID" value="KAK2650234.1"/>
    <property type="molecule type" value="Genomic_DNA"/>
</dbReference>
<dbReference type="Gene3D" id="3.60.10.10">
    <property type="entry name" value="Endonuclease/exonuclease/phosphatase"/>
    <property type="match status" value="1"/>
</dbReference>
<organism evidence="1 2">
    <name type="scientific">Dipteronia dyeriana</name>
    <dbReference type="NCBI Taxonomy" id="168575"/>
    <lineage>
        <taxon>Eukaryota</taxon>
        <taxon>Viridiplantae</taxon>
        <taxon>Streptophyta</taxon>
        <taxon>Embryophyta</taxon>
        <taxon>Tracheophyta</taxon>
        <taxon>Spermatophyta</taxon>
        <taxon>Magnoliopsida</taxon>
        <taxon>eudicotyledons</taxon>
        <taxon>Gunneridae</taxon>
        <taxon>Pentapetalae</taxon>
        <taxon>rosids</taxon>
        <taxon>malvids</taxon>
        <taxon>Sapindales</taxon>
        <taxon>Sapindaceae</taxon>
        <taxon>Hippocastanoideae</taxon>
        <taxon>Acereae</taxon>
        <taxon>Dipteronia</taxon>
    </lineage>
</organism>
<dbReference type="AlphaFoldDB" id="A0AAD9X025"/>
<accession>A0AAD9X025</accession>
<dbReference type="PANTHER" id="PTHR33710:SF64">
    <property type="entry name" value="ENDONUCLEASE_EXONUCLEASE_PHOSPHATASE DOMAIN-CONTAINING PROTEIN"/>
    <property type="match status" value="1"/>
</dbReference>
<gene>
    <name evidence="1" type="ORF">Ddye_017723</name>
</gene>